<organism evidence="1 2">
    <name type="scientific">Paenibacillus profundus</name>
    <dbReference type="NCBI Taxonomy" id="1173085"/>
    <lineage>
        <taxon>Bacteria</taxon>
        <taxon>Bacillati</taxon>
        <taxon>Bacillota</taxon>
        <taxon>Bacilli</taxon>
        <taxon>Bacillales</taxon>
        <taxon>Paenibacillaceae</taxon>
        <taxon>Paenibacillus</taxon>
    </lineage>
</organism>
<protein>
    <submittedName>
        <fullName evidence="1">Uncharacterized protein</fullName>
    </submittedName>
</protein>
<gene>
    <name evidence="1" type="ORF">LQV63_30780</name>
</gene>
<sequence>MVQTELGRFATNDERQRIAIGSLPSSLPIGGRGWTCLCSAERFIYSVLRLFVTSGNAPEKLYSNLGFLSGDELTDMICSMPRLNDSRG</sequence>
<dbReference type="RefSeq" id="WP_157259599.1">
    <property type="nucleotide sequence ID" value="NZ_JAJNBZ010000061.1"/>
</dbReference>
<accession>A0ABS8YTA2</accession>
<dbReference type="EMBL" id="JAJNBZ010000061">
    <property type="protein sequence ID" value="MCE5173616.1"/>
    <property type="molecule type" value="Genomic_DNA"/>
</dbReference>
<dbReference type="Proteomes" id="UP001199916">
    <property type="component" value="Unassembled WGS sequence"/>
</dbReference>
<evidence type="ECO:0000313" key="2">
    <source>
        <dbReference type="Proteomes" id="UP001199916"/>
    </source>
</evidence>
<evidence type="ECO:0000313" key="1">
    <source>
        <dbReference type="EMBL" id="MCE5173616.1"/>
    </source>
</evidence>
<name>A0ABS8YTA2_9BACL</name>
<comment type="caution">
    <text evidence="1">The sequence shown here is derived from an EMBL/GenBank/DDBJ whole genome shotgun (WGS) entry which is preliminary data.</text>
</comment>
<keyword evidence="2" id="KW-1185">Reference proteome</keyword>
<reference evidence="1 2" key="1">
    <citation type="submission" date="2021-11" db="EMBL/GenBank/DDBJ databases">
        <title>Draft genome sequence of Paenibacillus profundus YoMME, a new Gram-positive bacteria with exoelectrogenic properties.</title>
        <authorList>
            <person name="Hubenova Y."/>
            <person name="Hubenova E."/>
            <person name="Manasiev Y."/>
            <person name="Peykov S."/>
            <person name="Mitov M."/>
        </authorList>
    </citation>
    <scope>NUCLEOTIDE SEQUENCE [LARGE SCALE GENOMIC DNA]</scope>
    <source>
        <strain evidence="1 2">YoMME</strain>
    </source>
</reference>
<proteinExistence type="predicted"/>